<name>A0A2P2P050_RHIMU</name>
<proteinExistence type="predicted"/>
<dbReference type="AlphaFoldDB" id="A0A2P2P050"/>
<reference evidence="1" key="1">
    <citation type="submission" date="2018-02" db="EMBL/GenBank/DDBJ databases">
        <title>Rhizophora mucronata_Transcriptome.</title>
        <authorList>
            <person name="Meera S.P."/>
            <person name="Sreeshan A."/>
            <person name="Augustine A."/>
        </authorList>
    </citation>
    <scope>NUCLEOTIDE SEQUENCE</scope>
    <source>
        <tissue evidence="1">Leaf</tissue>
    </source>
</reference>
<evidence type="ECO:0000313" key="1">
    <source>
        <dbReference type="EMBL" id="MBX48117.1"/>
    </source>
</evidence>
<dbReference type="EMBL" id="GGEC01067633">
    <property type="protein sequence ID" value="MBX48117.1"/>
    <property type="molecule type" value="Transcribed_RNA"/>
</dbReference>
<organism evidence="1">
    <name type="scientific">Rhizophora mucronata</name>
    <name type="common">Asiatic mangrove</name>
    <dbReference type="NCBI Taxonomy" id="61149"/>
    <lineage>
        <taxon>Eukaryota</taxon>
        <taxon>Viridiplantae</taxon>
        <taxon>Streptophyta</taxon>
        <taxon>Embryophyta</taxon>
        <taxon>Tracheophyta</taxon>
        <taxon>Spermatophyta</taxon>
        <taxon>Magnoliopsida</taxon>
        <taxon>eudicotyledons</taxon>
        <taxon>Gunneridae</taxon>
        <taxon>Pentapetalae</taxon>
        <taxon>rosids</taxon>
        <taxon>fabids</taxon>
        <taxon>Malpighiales</taxon>
        <taxon>Rhizophoraceae</taxon>
        <taxon>Rhizophora</taxon>
    </lineage>
</organism>
<accession>A0A2P2P050</accession>
<protein>
    <submittedName>
        <fullName evidence="1">Uncharacterized protein</fullName>
    </submittedName>
</protein>
<sequence>MPRPCPMKRVSYIYKCQVLSIHSFYLTNTVESSFHSFSFIVIRADFPAHILV</sequence>